<keyword evidence="4" id="KW-1133">Transmembrane helix</keyword>
<dbReference type="Proteomes" id="UP000799776">
    <property type="component" value="Unassembled WGS sequence"/>
</dbReference>
<evidence type="ECO:0000313" key="8">
    <source>
        <dbReference type="Proteomes" id="UP000799776"/>
    </source>
</evidence>
<organism evidence="7 8">
    <name type="scientific">Saccharata proteae CBS 121410</name>
    <dbReference type="NCBI Taxonomy" id="1314787"/>
    <lineage>
        <taxon>Eukaryota</taxon>
        <taxon>Fungi</taxon>
        <taxon>Dikarya</taxon>
        <taxon>Ascomycota</taxon>
        <taxon>Pezizomycotina</taxon>
        <taxon>Dothideomycetes</taxon>
        <taxon>Dothideomycetes incertae sedis</taxon>
        <taxon>Botryosphaeriales</taxon>
        <taxon>Saccharataceae</taxon>
        <taxon>Saccharata</taxon>
    </lineage>
</organism>
<dbReference type="OrthoDB" id="10267969at2759"/>
<comment type="caution">
    <text evidence="7">The sequence shown here is derived from an EMBL/GenBank/DDBJ whole genome shotgun (WGS) entry which is preliminary data.</text>
</comment>
<evidence type="ECO:0000256" key="5">
    <source>
        <dbReference type="ARBA" id="ARBA00023136"/>
    </source>
</evidence>
<evidence type="ECO:0000256" key="1">
    <source>
        <dbReference type="ARBA" id="ARBA00004141"/>
    </source>
</evidence>
<dbReference type="InterPro" id="IPR007248">
    <property type="entry name" value="Mpv17_PMP22"/>
</dbReference>
<keyword evidence="3" id="KW-0812">Transmembrane</keyword>
<accession>A0A9P4LRL3</accession>
<gene>
    <name evidence="7" type="ORF">K490DRAFT_51116</name>
</gene>
<name>A0A9P4LRL3_9PEZI</name>
<protein>
    <recommendedName>
        <fullName evidence="9">Integral membrane protein-like protein</fullName>
    </recommendedName>
</protein>
<keyword evidence="5" id="KW-0472">Membrane</keyword>
<proteinExistence type="inferred from homology"/>
<comment type="subcellular location">
    <subcellularLocation>
        <location evidence="1">Membrane</location>
        <topology evidence="1">Multi-pass membrane protein</topology>
    </subcellularLocation>
</comment>
<dbReference type="AlphaFoldDB" id="A0A9P4LRL3"/>
<evidence type="ECO:0000313" key="7">
    <source>
        <dbReference type="EMBL" id="KAF2083655.1"/>
    </source>
</evidence>
<dbReference type="Pfam" id="PF04117">
    <property type="entry name" value="Mpv17_PMP22"/>
    <property type="match status" value="1"/>
</dbReference>
<dbReference type="PANTHER" id="PTHR11266:SF80">
    <property type="entry name" value="PEROXISOMAL MEMBRANE PROTEIN 2"/>
    <property type="match status" value="1"/>
</dbReference>
<evidence type="ECO:0000256" key="6">
    <source>
        <dbReference type="RuleBase" id="RU363053"/>
    </source>
</evidence>
<evidence type="ECO:0000256" key="3">
    <source>
        <dbReference type="ARBA" id="ARBA00022692"/>
    </source>
</evidence>
<evidence type="ECO:0000256" key="4">
    <source>
        <dbReference type="ARBA" id="ARBA00022989"/>
    </source>
</evidence>
<reference evidence="7" key="1">
    <citation type="journal article" date="2020" name="Stud. Mycol.">
        <title>101 Dothideomycetes genomes: a test case for predicting lifestyles and emergence of pathogens.</title>
        <authorList>
            <person name="Haridas S."/>
            <person name="Albert R."/>
            <person name="Binder M."/>
            <person name="Bloem J."/>
            <person name="Labutti K."/>
            <person name="Salamov A."/>
            <person name="Andreopoulos B."/>
            <person name="Baker S."/>
            <person name="Barry K."/>
            <person name="Bills G."/>
            <person name="Bluhm B."/>
            <person name="Cannon C."/>
            <person name="Castanera R."/>
            <person name="Culley D."/>
            <person name="Daum C."/>
            <person name="Ezra D."/>
            <person name="Gonzalez J."/>
            <person name="Henrissat B."/>
            <person name="Kuo A."/>
            <person name="Liang C."/>
            <person name="Lipzen A."/>
            <person name="Lutzoni F."/>
            <person name="Magnuson J."/>
            <person name="Mondo S."/>
            <person name="Nolan M."/>
            <person name="Ohm R."/>
            <person name="Pangilinan J."/>
            <person name="Park H.-J."/>
            <person name="Ramirez L."/>
            <person name="Alfaro M."/>
            <person name="Sun H."/>
            <person name="Tritt A."/>
            <person name="Yoshinaga Y."/>
            <person name="Zwiers L.-H."/>
            <person name="Turgeon B."/>
            <person name="Goodwin S."/>
            <person name="Spatafora J."/>
            <person name="Crous P."/>
            <person name="Grigoriev I."/>
        </authorList>
    </citation>
    <scope>NUCLEOTIDE SEQUENCE</scope>
    <source>
        <strain evidence="7">CBS 121410</strain>
    </source>
</reference>
<evidence type="ECO:0008006" key="9">
    <source>
        <dbReference type="Google" id="ProtNLM"/>
    </source>
</evidence>
<evidence type="ECO:0000256" key="2">
    <source>
        <dbReference type="ARBA" id="ARBA00006824"/>
    </source>
</evidence>
<keyword evidence="8" id="KW-1185">Reference proteome</keyword>
<dbReference type="PANTHER" id="PTHR11266">
    <property type="entry name" value="PEROXISOMAL MEMBRANE PROTEIN 2, PXMP2 MPV17"/>
    <property type="match status" value="1"/>
</dbReference>
<comment type="similarity">
    <text evidence="2 6">Belongs to the peroxisomal membrane protein PXMP2/4 family.</text>
</comment>
<dbReference type="GO" id="GO:0005778">
    <property type="term" value="C:peroxisomal membrane"/>
    <property type="evidence" value="ECO:0007669"/>
    <property type="project" value="TreeGrafter"/>
</dbReference>
<dbReference type="EMBL" id="ML978766">
    <property type="protein sequence ID" value="KAF2083655.1"/>
    <property type="molecule type" value="Genomic_DNA"/>
</dbReference>
<sequence>MPSPIVQQTVMACILSATSNLLAQFIKAHNNGQPFTPNPAPILKFIIFTALNTPPNVLWQHFLEEKFPGQTIGQEGGEAKLKTEADPGPQAAKAKQNWGNVACKFLLDQTVGAAVNTVAFLAGMEALRGGDWESCRAAVVDNYSDLATAGLKLWPLVSLISFSVVPVNQRIVFGSLVGVAWGVYLSLLAA</sequence>